<reference evidence="1 2" key="1">
    <citation type="journal article" date="2015" name="Nature">
        <title>rRNA introns, odd ribosomes, and small enigmatic genomes across a large radiation of phyla.</title>
        <authorList>
            <person name="Brown C.T."/>
            <person name="Hug L.A."/>
            <person name="Thomas B.C."/>
            <person name="Sharon I."/>
            <person name="Castelle C.J."/>
            <person name="Singh A."/>
            <person name="Wilkins M.J."/>
            <person name="Williams K.H."/>
            <person name="Banfield J.F."/>
        </authorList>
    </citation>
    <scope>NUCLEOTIDE SEQUENCE [LARGE SCALE GENOMIC DNA]</scope>
</reference>
<dbReference type="EMBL" id="LBSA01000014">
    <property type="protein sequence ID" value="KKQ09431.1"/>
    <property type="molecule type" value="Genomic_DNA"/>
</dbReference>
<organism evidence="1 2">
    <name type="scientific">Candidatus Daviesbacteria bacterium GW2011_GWB1_36_5</name>
    <dbReference type="NCBI Taxonomy" id="1618426"/>
    <lineage>
        <taxon>Bacteria</taxon>
        <taxon>Candidatus Daviesiibacteriota</taxon>
    </lineage>
</organism>
<gene>
    <name evidence="1" type="ORF">US19_C0014G0003</name>
</gene>
<evidence type="ECO:0000313" key="2">
    <source>
        <dbReference type="Proteomes" id="UP000034492"/>
    </source>
</evidence>
<name>A0A0G0HZZ5_9BACT</name>
<comment type="caution">
    <text evidence="1">The sequence shown here is derived from an EMBL/GenBank/DDBJ whole genome shotgun (WGS) entry which is preliminary data.</text>
</comment>
<accession>A0A0G0HZZ5</accession>
<dbReference type="InterPro" id="IPR043723">
    <property type="entry name" value="DUF5665"/>
</dbReference>
<evidence type="ECO:0000313" key="1">
    <source>
        <dbReference type="EMBL" id="KKQ09431.1"/>
    </source>
</evidence>
<sequence>MVTPEIEKHLKANENMKKRDIVLGNFLGGLSWGVGSAIGATVVVAIILGLLGQLNFIPGVGDIVNQVQPIRNTRTIEK</sequence>
<protein>
    <submittedName>
        <fullName evidence="1">Uncharacterized protein</fullName>
    </submittedName>
</protein>
<dbReference type="Pfam" id="PF18910">
    <property type="entry name" value="DUF5665"/>
    <property type="match status" value="1"/>
</dbReference>
<dbReference type="Proteomes" id="UP000034492">
    <property type="component" value="Unassembled WGS sequence"/>
</dbReference>
<dbReference type="AlphaFoldDB" id="A0A0G0HZZ5"/>
<proteinExistence type="predicted"/>